<dbReference type="RefSeq" id="WP_106615576.1">
    <property type="nucleotide sequence ID" value="NZ_PYAX01000004.1"/>
</dbReference>
<dbReference type="OrthoDB" id="458118at2"/>
<dbReference type="InterPro" id="IPR018958">
    <property type="entry name" value="Knr4/Smi1-like_dom"/>
</dbReference>
<evidence type="ECO:0000313" key="3">
    <source>
        <dbReference type="Proteomes" id="UP000241118"/>
    </source>
</evidence>
<dbReference type="Proteomes" id="UP000241118">
    <property type="component" value="Unassembled WGS sequence"/>
</dbReference>
<dbReference type="EMBL" id="PYAX01000004">
    <property type="protein sequence ID" value="PSL55850.1"/>
    <property type="molecule type" value="Genomic_DNA"/>
</dbReference>
<dbReference type="InterPro" id="IPR037883">
    <property type="entry name" value="Knr4/Smi1-like_sf"/>
</dbReference>
<evidence type="ECO:0000259" key="1">
    <source>
        <dbReference type="SMART" id="SM00860"/>
    </source>
</evidence>
<protein>
    <submittedName>
        <fullName evidence="2">SMI1/KNR4 family protein SUKH-1</fullName>
    </submittedName>
</protein>
<dbReference type="AlphaFoldDB" id="A0A2P8IBL9"/>
<reference evidence="2 3" key="1">
    <citation type="submission" date="2018-03" db="EMBL/GenBank/DDBJ databases">
        <title>Genomic Encyclopedia of Type Strains, Phase III (KMG-III): the genomes of soil and plant-associated and newly described type strains.</title>
        <authorList>
            <person name="Whitman W."/>
        </authorList>
    </citation>
    <scope>NUCLEOTIDE SEQUENCE [LARGE SCALE GENOMIC DNA]</scope>
    <source>
        <strain evidence="2 3">CGMCC 4.7097</strain>
    </source>
</reference>
<dbReference type="SUPFAM" id="SSF160631">
    <property type="entry name" value="SMI1/KNR4-like"/>
    <property type="match status" value="1"/>
</dbReference>
<sequence>MTVGYRRQEPSPPPGRIAELERRIGRPLPAAYRDYLAGTDGGRLEDNHEAVQTIFGIGEVPDWANLWRKLDVYRGRVPEWLLPVANDEYGNLFCVSLRDSDMGAVWFWDHEEEADEGEPPAEDNLTFKAETWPGFLASLRAVR</sequence>
<gene>
    <name evidence="2" type="ORF">B0I31_104141</name>
</gene>
<feature type="domain" description="Knr4/Smi1-like" evidence="1">
    <location>
        <begin position="11"/>
        <end position="138"/>
    </location>
</feature>
<name>A0A2P8IBL9_SACCR</name>
<dbReference type="Gene3D" id="3.40.1580.10">
    <property type="entry name" value="SMI1/KNR4-like"/>
    <property type="match status" value="1"/>
</dbReference>
<organism evidence="2 3">
    <name type="scientific">Saccharothrix carnea</name>
    <dbReference type="NCBI Taxonomy" id="1280637"/>
    <lineage>
        <taxon>Bacteria</taxon>
        <taxon>Bacillati</taxon>
        <taxon>Actinomycetota</taxon>
        <taxon>Actinomycetes</taxon>
        <taxon>Pseudonocardiales</taxon>
        <taxon>Pseudonocardiaceae</taxon>
        <taxon>Saccharothrix</taxon>
    </lineage>
</organism>
<evidence type="ECO:0000313" key="2">
    <source>
        <dbReference type="EMBL" id="PSL55850.1"/>
    </source>
</evidence>
<accession>A0A2P8IBL9</accession>
<proteinExistence type="predicted"/>
<comment type="caution">
    <text evidence="2">The sequence shown here is derived from an EMBL/GenBank/DDBJ whole genome shotgun (WGS) entry which is preliminary data.</text>
</comment>
<keyword evidence="3" id="KW-1185">Reference proteome</keyword>
<dbReference type="SMART" id="SM00860">
    <property type="entry name" value="SMI1_KNR4"/>
    <property type="match status" value="1"/>
</dbReference>
<dbReference type="Pfam" id="PF09346">
    <property type="entry name" value="SMI1_KNR4"/>
    <property type="match status" value="1"/>
</dbReference>